<keyword evidence="2" id="KW-1185">Reference proteome</keyword>
<evidence type="ECO:0000313" key="2">
    <source>
        <dbReference type="Proteomes" id="UP000233556"/>
    </source>
</evidence>
<accession>A0A2I0TK69</accession>
<organism evidence="1 2">
    <name type="scientific">Limosa lapponica baueri</name>
    <dbReference type="NCBI Taxonomy" id="1758121"/>
    <lineage>
        <taxon>Eukaryota</taxon>
        <taxon>Metazoa</taxon>
        <taxon>Chordata</taxon>
        <taxon>Craniata</taxon>
        <taxon>Vertebrata</taxon>
        <taxon>Euteleostomi</taxon>
        <taxon>Archelosauria</taxon>
        <taxon>Archosauria</taxon>
        <taxon>Dinosauria</taxon>
        <taxon>Saurischia</taxon>
        <taxon>Theropoda</taxon>
        <taxon>Coelurosauria</taxon>
        <taxon>Aves</taxon>
        <taxon>Neognathae</taxon>
        <taxon>Neoaves</taxon>
        <taxon>Charadriiformes</taxon>
        <taxon>Scolopacidae</taxon>
        <taxon>Limosa</taxon>
    </lineage>
</organism>
<sequence length="132" mass="14966">MSEMNELLGEEFRHRDDAISGYLATTYCETSVWGIRTSSPQAHPLWMGIQVIDICTRSSISHTKDSVVLDASSFLSGVNTKKNFIQVSDFEKTRKWKLSNQLKIFTVHMRYCSSVTSSVTCVLFLANLKRHA</sequence>
<protein>
    <submittedName>
        <fullName evidence="1">Uncharacterized protein</fullName>
    </submittedName>
</protein>
<dbReference type="Proteomes" id="UP000233556">
    <property type="component" value="Unassembled WGS sequence"/>
</dbReference>
<gene>
    <name evidence="1" type="ORF">llap_15534</name>
</gene>
<dbReference type="EMBL" id="KZ509364">
    <property type="protein sequence ID" value="PKU34162.1"/>
    <property type="molecule type" value="Genomic_DNA"/>
</dbReference>
<reference evidence="2" key="1">
    <citation type="submission" date="2017-11" db="EMBL/GenBank/DDBJ databases">
        <authorList>
            <person name="Lima N.C."/>
            <person name="Parody-Merino A.M."/>
            <person name="Battley P.F."/>
            <person name="Fidler A.E."/>
            <person name="Prosdocimi F."/>
        </authorList>
    </citation>
    <scope>NUCLEOTIDE SEQUENCE [LARGE SCALE GENOMIC DNA]</scope>
</reference>
<name>A0A2I0TK69_LIMLA</name>
<evidence type="ECO:0000313" key="1">
    <source>
        <dbReference type="EMBL" id="PKU34162.1"/>
    </source>
</evidence>
<dbReference type="AlphaFoldDB" id="A0A2I0TK69"/>
<proteinExistence type="predicted"/>
<reference evidence="2" key="2">
    <citation type="submission" date="2017-12" db="EMBL/GenBank/DDBJ databases">
        <title>Genome sequence of the Bar-tailed Godwit (Limosa lapponica baueri).</title>
        <authorList>
            <person name="Lima N.C.B."/>
            <person name="Parody-Merino A.M."/>
            <person name="Battley P.F."/>
            <person name="Fidler A.E."/>
            <person name="Prosdocimi F."/>
        </authorList>
    </citation>
    <scope>NUCLEOTIDE SEQUENCE [LARGE SCALE GENOMIC DNA]</scope>
</reference>